<dbReference type="EMBL" id="DWVP01000022">
    <property type="protein sequence ID" value="HJC85778.1"/>
    <property type="molecule type" value="Genomic_DNA"/>
</dbReference>
<evidence type="ECO:0000256" key="3">
    <source>
        <dbReference type="ARBA" id="ARBA00023136"/>
    </source>
</evidence>
<keyword evidence="5 7" id="KW-0449">Lipoprotein</keyword>
<dbReference type="Pfam" id="PF14041">
    <property type="entry name" value="Lipoprotein_21"/>
    <property type="match status" value="1"/>
</dbReference>
<feature type="region of interest" description="Disordered" evidence="6">
    <location>
        <begin position="1"/>
        <end position="36"/>
    </location>
</feature>
<feature type="region of interest" description="Disordered" evidence="6">
    <location>
        <begin position="57"/>
        <end position="76"/>
    </location>
</feature>
<evidence type="ECO:0000256" key="4">
    <source>
        <dbReference type="ARBA" id="ARBA00023139"/>
    </source>
</evidence>
<protein>
    <submittedName>
        <fullName evidence="7">LppP/LprE family lipoprotein</fullName>
    </submittedName>
</protein>
<keyword evidence="1" id="KW-1003">Cell membrane</keyword>
<evidence type="ECO:0000313" key="8">
    <source>
        <dbReference type="Proteomes" id="UP000823858"/>
    </source>
</evidence>
<gene>
    <name evidence="7" type="ORF">H9751_09575</name>
</gene>
<proteinExistence type="predicted"/>
<evidence type="ECO:0000256" key="5">
    <source>
        <dbReference type="ARBA" id="ARBA00023288"/>
    </source>
</evidence>
<evidence type="ECO:0000256" key="6">
    <source>
        <dbReference type="SAM" id="MobiDB-lite"/>
    </source>
</evidence>
<dbReference type="AlphaFoldDB" id="A0A9D2QGQ4"/>
<keyword evidence="4" id="KW-0564">Palmitate</keyword>
<reference evidence="7" key="1">
    <citation type="journal article" date="2021" name="PeerJ">
        <title>Extensive microbial diversity within the chicken gut microbiome revealed by metagenomics and culture.</title>
        <authorList>
            <person name="Gilroy R."/>
            <person name="Ravi A."/>
            <person name="Getino M."/>
            <person name="Pursley I."/>
            <person name="Horton D.L."/>
            <person name="Alikhan N.F."/>
            <person name="Baker D."/>
            <person name="Gharbi K."/>
            <person name="Hall N."/>
            <person name="Watson M."/>
            <person name="Adriaenssens E.M."/>
            <person name="Foster-Nyarko E."/>
            <person name="Jarju S."/>
            <person name="Secka A."/>
            <person name="Antonio M."/>
            <person name="Oren A."/>
            <person name="Chaudhuri R.R."/>
            <person name="La Ragione R."/>
            <person name="Hildebrand F."/>
            <person name="Pallen M.J."/>
        </authorList>
    </citation>
    <scope>NUCLEOTIDE SEQUENCE</scope>
    <source>
        <strain evidence="7">ChiHjej13B12-4958</strain>
    </source>
</reference>
<comment type="caution">
    <text evidence="7">The sequence shown here is derived from an EMBL/GenBank/DDBJ whole genome shotgun (WGS) entry which is preliminary data.</text>
</comment>
<keyword evidence="3" id="KW-0472">Membrane</keyword>
<dbReference type="Proteomes" id="UP000823858">
    <property type="component" value="Unassembled WGS sequence"/>
</dbReference>
<keyword evidence="2" id="KW-0732">Signal</keyword>
<evidence type="ECO:0000256" key="1">
    <source>
        <dbReference type="ARBA" id="ARBA00022475"/>
    </source>
</evidence>
<accession>A0A9D2QGQ4</accession>
<evidence type="ECO:0000313" key="7">
    <source>
        <dbReference type="EMBL" id="HJC85778.1"/>
    </source>
</evidence>
<dbReference type="InterPro" id="IPR025971">
    <property type="entry name" value="LppP/LprE"/>
</dbReference>
<organism evidence="7 8">
    <name type="scientific">Candidatus Corynebacterium faecigallinarum</name>
    <dbReference type="NCBI Taxonomy" id="2838528"/>
    <lineage>
        <taxon>Bacteria</taxon>
        <taxon>Bacillati</taxon>
        <taxon>Actinomycetota</taxon>
        <taxon>Actinomycetes</taxon>
        <taxon>Mycobacteriales</taxon>
        <taxon>Corynebacteriaceae</taxon>
        <taxon>Corynebacterium</taxon>
    </lineage>
</organism>
<reference evidence="7" key="2">
    <citation type="submission" date="2021-04" db="EMBL/GenBank/DDBJ databases">
        <authorList>
            <person name="Gilroy R."/>
        </authorList>
    </citation>
    <scope>NUCLEOTIDE SEQUENCE</scope>
    <source>
        <strain evidence="7">ChiHjej13B12-4958</strain>
    </source>
</reference>
<sequence length="207" mass="21686">MQGSTPQTPLVDLSTERSLALNPRTTTPRTKSHRSRALALTTATLLAFGGAGVAASTSAADVASPPKQDTSKPVRSPEPAAWYAAAVTPDLPDHSPWTHLGAETRDYDSSKPLSAITLDVTAATGSSPRQVALFAGSKYIGPTTPEAFPYQTTERVADNMIKVNYRYLLPGDSNAAPSGEASSYYILMPQGIERVGSLPPHGGVPPA</sequence>
<evidence type="ECO:0000256" key="2">
    <source>
        <dbReference type="ARBA" id="ARBA00022729"/>
    </source>
</evidence>
<name>A0A9D2QGQ4_9CORY</name>